<gene>
    <name evidence="1" type="primary">thpR_2</name>
    <name evidence="1" type="ORF">ENKNEFLB_00935</name>
</gene>
<protein>
    <submittedName>
        <fullName evidence="1">RNA 2',3'-cyclic phosphodiesterase</fullName>
        <ecNumber evidence="1">3.1.4.-</ecNumber>
    </submittedName>
</protein>
<organism evidence="1 2">
    <name type="scientific">Nocardioides aquaticus</name>
    <dbReference type="NCBI Taxonomy" id="160826"/>
    <lineage>
        <taxon>Bacteria</taxon>
        <taxon>Bacillati</taxon>
        <taxon>Actinomycetota</taxon>
        <taxon>Actinomycetes</taxon>
        <taxon>Propionibacteriales</taxon>
        <taxon>Nocardioidaceae</taxon>
        <taxon>Nocardioides</taxon>
    </lineage>
</organism>
<accession>A0ABX8EHL2</accession>
<dbReference type="InterPro" id="IPR009097">
    <property type="entry name" value="Cyclic_Pdiesterase"/>
</dbReference>
<sequence>MTRGTQPHPLVVTLVLDDDTTARFEAERTALFPAGRTKVGAHLTLFHAVPGERLDLVRAQVAEQARRAPFTLPVTEVMALGKGAAYRLDSPDLVALHADLQRAWWDDLTRQDRQPLRPHVTVQNKVDADVARATVDRLRADFTPFTATGEALAVWRYVGGPWEPVERYAFAPPAP</sequence>
<dbReference type="Proteomes" id="UP000679307">
    <property type="component" value="Chromosome"/>
</dbReference>
<keyword evidence="1" id="KW-0378">Hydrolase</keyword>
<dbReference type="EC" id="3.1.4.-" evidence="1"/>
<reference evidence="1 2" key="1">
    <citation type="submission" date="2021-05" db="EMBL/GenBank/DDBJ databases">
        <title>Complete genome of Nocardioides aquaticus KCTC 9944T isolated from meromictic and hypersaline Ekho Lake, Antarctica.</title>
        <authorList>
            <person name="Hwang K."/>
            <person name="Kim K.M."/>
            <person name="Choe H."/>
        </authorList>
    </citation>
    <scope>NUCLEOTIDE SEQUENCE [LARGE SCALE GENOMIC DNA]</scope>
    <source>
        <strain evidence="1 2">KCTC 9944</strain>
    </source>
</reference>
<proteinExistence type="predicted"/>
<dbReference type="Gene3D" id="3.90.1140.10">
    <property type="entry name" value="Cyclic phosphodiesterase"/>
    <property type="match status" value="1"/>
</dbReference>
<keyword evidence="2" id="KW-1185">Reference proteome</keyword>
<dbReference type="EMBL" id="CP075371">
    <property type="protein sequence ID" value="QVT78557.1"/>
    <property type="molecule type" value="Genomic_DNA"/>
</dbReference>
<dbReference type="Pfam" id="PF13563">
    <property type="entry name" value="2_5_RNA_ligase2"/>
    <property type="match status" value="1"/>
</dbReference>
<dbReference type="GO" id="GO:0016787">
    <property type="term" value="F:hydrolase activity"/>
    <property type="evidence" value="ECO:0007669"/>
    <property type="project" value="UniProtKB-KW"/>
</dbReference>
<evidence type="ECO:0000313" key="1">
    <source>
        <dbReference type="EMBL" id="QVT78557.1"/>
    </source>
</evidence>
<dbReference type="RefSeq" id="WP_214058128.1">
    <property type="nucleotide sequence ID" value="NZ_BAAAHS010000009.1"/>
</dbReference>
<dbReference type="SUPFAM" id="SSF55144">
    <property type="entry name" value="LigT-like"/>
    <property type="match status" value="1"/>
</dbReference>
<name>A0ABX8EHL2_9ACTN</name>
<evidence type="ECO:0000313" key="2">
    <source>
        <dbReference type="Proteomes" id="UP000679307"/>
    </source>
</evidence>